<keyword evidence="2" id="KW-1185">Reference proteome</keyword>
<evidence type="ECO:0000313" key="1">
    <source>
        <dbReference type="EMBL" id="KAI8441691.1"/>
    </source>
</evidence>
<gene>
    <name evidence="1" type="ORF">MSG28_015223</name>
</gene>
<name>A0ACC0L001_CHOFU</name>
<dbReference type="Proteomes" id="UP001064048">
    <property type="component" value="Chromosome 27"/>
</dbReference>
<dbReference type="EMBL" id="CM046127">
    <property type="protein sequence ID" value="KAI8441691.1"/>
    <property type="molecule type" value="Genomic_DNA"/>
</dbReference>
<proteinExistence type="predicted"/>
<organism evidence="1 2">
    <name type="scientific">Choristoneura fumiferana</name>
    <name type="common">Spruce budworm moth</name>
    <name type="synonym">Archips fumiferana</name>
    <dbReference type="NCBI Taxonomy" id="7141"/>
    <lineage>
        <taxon>Eukaryota</taxon>
        <taxon>Metazoa</taxon>
        <taxon>Ecdysozoa</taxon>
        <taxon>Arthropoda</taxon>
        <taxon>Hexapoda</taxon>
        <taxon>Insecta</taxon>
        <taxon>Pterygota</taxon>
        <taxon>Neoptera</taxon>
        <taxon>Endopterygota</taxon>
        <taxon>Lepidoptera</taxon>
        <taxon>Glossata</taxon>
        <taxon>Ditrysia</taxon>
        <taxon>Tortricoidea</taxon>
        <taxon>Tortricidae</taxon>
        <taxon>Tortricinae</taxon>
        <taxon>Choristoneura</taxon>
    </lineage>
</organism>
<comment type="caution">
    <text evidence="1">The sequence shown here is derived from an EMBL/GenBank/DDBJ whole genome shotgun (WGS) entry which is preliminary data.</text>
</comment>
<protein>
    <submittedName>
        <fullName evidence="1">Uncharacterized protein</fullName>
    </submittedName>
</protein>
<reference evidence="1 2" key="1">
    <citation type="journal article" date="2022" name="Genome Biol. Evol.">
        <title>The Spruce Budworm Genome: Reconstructing the Evolutionary History of Antifreeze Proteins.</title>
        <authorList>
            <person name="Beliveau C."/>
            <person name="Gagne P."/>
            <person name="Picq S."/>
            <person name="Vernygora O."/>
            <person name="Keeling C.I."/>
            <person name="Pinkney K."/>
            <person name="Doucet D."/>
            <person name="Wen F."/>
            <person name="Johnston J.S."/>
            <person name="Maaroufi H."/>
            <person name="Boyle B."/>
            <person name="Laroche J."/>
            <person name="Dewar K."/>
            <person name="Juretic N."/>
            <person name="Blackburn G."/>
            <person name="Nisole A."/>
            <person name="Brunet B."/>
            <person name="Brandao M."/>
            <person name="Lumley L."/>
            <person name="Duan J."/>
            <person name="Quan G."/>
            <person name="Lucarotti C.J."/>
            <person name="Roe A.D."/>
            <person name="Sperling F.A.H."/>
            <person name="Levesque R.C."/>
            <person name="Cusson M."/>
        </authorList>
    </citation>
    <scope>NUCLEOTIDE SEQUENCE [LARGE SCALE GENOMIC DNA]</scope>
    <source>
        <strain evidence="1">Glfc:IPQL:Cfum</strain>
    </source>
</reference>
<accession>A0ACC0L001</accession>
<evidence type="ECO:0000313" key="2">
    <source>
        <dbReference type="Proteomes" id="UP001064048"/>
    </source>
</evidence>
<sequence length="198" mass="22069">MSAWRPPRASESSGASNRPSHANTRLQPATKLHSLLAAHPLVFGYSLCSLLAHRRRWDNEVLVLLLDKWSHQALEKQMCVVRDAIRRACVDADSTARTHGRRAYWAYKRAFPGDAEQLFARLDAAAQKQLERERNVGSVDSLQHIGTGSKKQAIKQASMQANMQVSMQASMQAIMQASMQTKDQASNALKTTIPNFIT</sequence>